<dbReference type="KEGG" id="peu:105128425"/>
<dbReference type="SUPFAM" id="SSF81901">
    <property type="entry name" value="HCP-like"/>
    <property type="match status" value="1"/>
</dbReference>
<evidence type="ECO:0000256" key="3">
    <source>
        <dbReference type="SAM" id="MobiDB-lite"/>
    </source>
</evidence>
<evidence type="ECO:0000256" key="1">
    <source>
        <dbReference type="ARBA" id="ARBA00022737"/>
    </source>
</evidence>
<feature type="compositionally biased region" description="Polar residues" evidence="3">
    <location>
        <begin position="765"/>
        <end position="785"/>
    </location>
</feature>
<feature type="compositionally biased region" description="Polar residues" evidence="3">
    <location>
        <begin position="918"/>
        <end position="939"/>
    </location>
</feature>
<dbReference type="PANTHER" id="PTHR47937">
    <property type="entry name" value="PLASTID TRANSCRIPTIONALLY ACTIVE CHROMOSOME 2-LIKE PROTEIN"/>
    <property type="match status" value="1"/>
</dbReference>
<feature type="compositionally biased region" description="Low complexity" evidence="3">
    <location>
        <begin position="837"/>
        <end position="851"/>
    </location>
</feature>
<feature type="repeat" description="PPR" evidence="2">
    <location>
        <begin position="401"/>
        <end position="435"/>
    </location>
</feature>
<feature type="compositionally biased region" description="Polar residues" evidence="3">
    <location>
        <begin position="826"/>
        <end position="836"/>
    </location>
</feature>
<dbReference type="PANTHER" id="PTHR47937:SF2">
    <property type="entry name" value="PENTATRICOPEPTIDE (PPR) REPEAT-CONTAINING PROTEIN, PF01535'-RELATED"/>
    <property type="match status" value="1"/>
</dbReference>
<proteinExistence type="predicted"/>
<dbReference type="FunFam" id="1.25.40.10:FF:000922">
    <property type="entry name" value="Pentatricopeptide repeat-containing protein"/>
    <property type="match status" value="1"/>
</dbReference>
<reference evidence="5" key="1">
    <citation type="submission" date="2025-08" db="UniProtKB">
        <authorList>
            <consortium name="RefSeq"/>
        </authorList>
    </citation>
    <scope>IDENTIFICATION</scope>
</reference>
<feature type="compositionally biased region" description="Polar residues" evidence="3">
    <location>
        <begin position="971"/>
        <end position="989"/>
    </location>
</feature>
<feature type="compositionally biased region" description="Low complexity" evidence="3">
    <location>
        <begin position="897"/>
        <end position="911"/>
    </location>
</feature>
<protein>
    <submittedName>
        <fullName evidence="5">Pentatricopeptide repeat-containing protein At1g10270</fullName>
    </submittedName>
</protein>
<accession>A0AAJ6XRA7</accession>
<dbReference type="GO" id="GO:0009793">
    <property type="term" value="P:embryo development ending in seed dormancy"/>
    <property type="evidence" value="ECO:0007669"/>
    <property type="project" value="UniProtKB-ARBA"/>
</dbReference>
<feature type="compositionally biased region" description="Low complexity" evidence="3">
    <location>
        <begin position="703"/>
        <end position="728"/>
    </location>
</feature>
<dbReference type="AlphaFoldDB" id="A0AAJ6XRA7"/>
<name>A0AAJ6XRA7_POPEU</name>
<sequence>MSLHILLLRRSSSTLTTTNHPLLRALHHLILSPLHHIPNPNPPISTTPLLPSSRTFSFSSAEEAAAERRRRRRRLRIEPPLQAMQRNPNPPPRDPNAPRLPDSTSALTGNRLNLHNRVQSLIRAFDLDTASHVARNSVYSRTRPTVFTCNAIIAAMYRAKRYDDAIALFNFFFEQHHIVPNVVSYNNLINAHCDEGRVDVGLEVYRRIIEIAPFSPSSVTYRHLTKGLIDAGRMEDAVALLREMLVKGHGADSLVYNNVIKGFLELENLEKADEFFNELKERCLVYDGVINATYMDWWFKQGKDKEAMESYKSWQDRNFKVVPATCNAILEVLVKYGKKEAAWALFEHMLDNHTPPTHQGVNSDTFNTMVNECFKEGEFEEAINTFKKAGTKPGSKPFQMDVAGYNNIIARFCENGMMKQAEEFFAALSAKCLTPDVTTFRTLIDTYLKMEEIDDVLRMFNKMADAGLRVVASFGTRVFGELIKNGKAVECAEILTKMGNKDPKPDSSIYDVVVRGLCNAGALDMGKDILDQMMKYGVGVPPVLKDFVLEVFENAGRGSEVKSVLDQSKWINNSRPAYPRQPQSQHEPAQMASGWPLGPSPLMGKSISGEPQISRSQSFGVHPTSRQTQLGSPQMTGQLPLGSHNRQQPSGFHNMDQQQPSKPYQGRQSSWSSQAGGQHPPWSPQTAGQQLSCSSQTGGQQPSSCSSQTGQQLSQSSQTGQQTGPQLSHSSQTGQHPPWSSQAGGQQSSWSSQSGGQQPSWSSQTRGHQPSWSSQTRGQQQSWSSDRGGHQPSWSSETGGQQALGSSNMEQQPPGTSHMIKCHPNESPQMSGQATFQSSQNGGQYSYGSPSVVRNHPVGSSPNAPFQSSQDGGQYSYGSPSVVRNHPVGSSPNAPFQSSQDGGQYSYGSPSVVRNHPVGSSPNAPFQSSQNGGQYSYRSPSMVRNHPVGSLPNGGQYSNGSPSVVRHHPVGSSQMAGQQGEDNQQQPNGPSDMAEQHSSGALEWQRSHQQAAA</sequence>
<keyword evidence="1" id="KW-0677">Repeat</keyword>
<feature type="compositionally biased region" description="Polar residues" evidence="3">
    <location>
        <begin position="953"/>
        <end position="962"/>
    </location>
</feature>
<dbReference type="PROSITE" id="PS51375">
    <property type="entry name" value="PPR"/>
    <property type="match status" value="8"/>
</dbReference>
<dbReference type="Pfam" id="PF01535">
    <property type="entry name" value="PPR"/>
    <property type="match status" value="3"/>
</dbReference>
<feature type="compositionally biased region" description="Polar residues" evidence="3">
    <location>
        <begin position="573"/>
        <end position="587"/>
    </location>
</feature>
<gene>
    <name evidence="5" type="primary">LOC105128425</name>
</gene>
<feature type="repeat" description="PPR" evidence="2">
    <location>
        <begin position="506"/>
        <end position="540"/>
    </location>
</feature>
<dbReference type="InterPro" id="IPR002885">
    <property type="entry name" value="PPR_rpt"/>
</dbReference>
<feature type="compositionally biased region" description="Low complexity" evidence="3">
    <location>
        <begin position="737"/>
        <end position="764"/>
    </location>
</feature>
<feature type="region of interest" description="Disordered" evidence="3">
    <location>
        <begin position="55"/>
        <end position="108"/>
    </location>
</feature>
<feature type="repeat" description="PPR" evidence="2">
    <location>
        <begin position="362"/>
        <end position="397"/>
    </location>
</feature>
<feature type="repeat" description="PPR" evidence="2">
    <location>
        <begin position="322"/>
        <end position="356"/>
    </location>
</feature>
<dbReference type="Pfam" id="PF13041">
    <property type="entry name" value="PPR_2"/>
    <property type="match status" value="2"/>
</dbReference>
<dbReference type="RefSeq" id="XP_011028388.1">
    <property type="nucleotide sequence ID" value="XM_011030086.1"/>
</dbReference>
<dbReference type="GeneID" id="105128425"/>
<feature type="compositionally biased region" description="Polar residues" evidence="3">
    <location>
        <begin position="684"/>
        <end position="702"/>
    </location>
</feature>
<evidence type="ECO:0000313" key="4">
    <source>
        <dbReference type="Proteomes" id="UP000694918"/>
    </source>
</evidence>
<dbReference type="Proteomes" id="UP000694918">
    <property type="component" value="Unplaced"/>
</dbReference>
<feature type="compositionally biased region" description="Polar residues" evidence="3">
    <location>
        <begin position="792"/>
        <end position="815"/>
    </location>
</feature>
<dbReference type="NCBIfam" id="TIGR00756">
    <property type="entry name" value="PPR"/>
    <property type="match status" value="6"/>
</dbReference>
<dbReference type="InterPro" id="IPR052308">
    <property type="entry name" value="PPR_domain-containing"/>
</dbReference>
<organism evidence="4 5">
    <name type="scientific">Populus euphratica</name>
    <name type="common">Euphrates poplar</name>
    <dbReference type="NCBI Taxonomy" id="75702"/>
    <lineage>
        <taxon>Eukaryota</taxon>
        <taxon>Viridiplantae</taxon>
        <taxon>Streptophyta</taxon>
        <taxon>Embryophyta</taxon>
        <taxon>Tracheophyta</taxon>
        <taxon>Spermatophyta</taxon>
        <taxon>Magnoliopsida</taxon>
        <taxon>eudicotyledons</taxon>
        <taxon>Gunneridae</taxon>
        <taxon>Pentapetalae</taxon>
        <taxon>rosids</taxon>
        <taxon>fabids</taxon>
        <taxon>Malpighiales</taxon>
        <taxon>Salicaceae</taxon>
        <taxon>Saliceae</taxon>
        <taxon>Populus</taxon>
    </lineage>
</organism>
<feature type="repeat" description="PPR" evidence="2">
    <location>
        <begin position="217"/>
        <end position="251"/>
    </location>
</feature>
<dbReference type="Gene3D" id="1.25.40.10">
    <property type="entry name" value="Tetratricopeptide repeat domain"/>
    <property type="match status" value="3"/>
</dbReference>
<feature type="repeat" description="PPR" evidence="2">
    <location>
        <begin position="436"/>
        <end position="470"/>
    </location>
</feature>
<feature type="compositionally biased region" description="Polar residues" evidence="3">
    <location>
        <begin position="644"/>
        <end position="676"/>
    </location>
</feature>
<feature type="region of interest" description="Disordered" evidence="3">
    <location>
        <begin position="573"/>
        <end position="1013"/>
    </location>
</feature>
<keyword evidence="4" id="KW-1185">Reference proteome</keyword>
<feature type="repeat" description="PPR" evidence="2">
    <location>
        <begin position="252"/>
        <end position="282"/>
    </location>
</feature>
<feature type="compositionally biased region" description="Polar residues" evidence="3">
    <location>
        <begin position="609"/>
        <end position="637"/>
    </location>
</feature>
<dbReference type="InterPro" id="IPR011990">
    <property type="entry name" value="TPR-like_helical_dom_sf"/>
</dbReference>
<dbReference type="Pfam" id="PF13812">
    <property type="entry name" value="PPR_3"/>
    <property type="match status" value="1"/>
</dbReference>
<feature type="repeat" description="PPR" evidence="2">
    <location>
        <begin position="181"/>
        <end position="211"/>
    </location>
</feature>
<feature type="compositionally biased region" description="Low complexity" evidence="3">
    <location>
        <begin position="867"/>
        <end position="881"/>
    </location>
</feature>
<evidence type="ECO:0000313" key="5">
    <source>
        <dbReference type="RefSeq" id="XP_011028388.1"/>
    </source>
</evidence>
<evidence type="ECO:0000256" key="2">
    <source>
        <dbReference type="PROSITE-ProRule" id="PRU00708"/>
    </source>
</evidence>